<proteinExistence type="predicted"/>
<name>A0A101I429_UNCT6</name>
<comment type="caution">
    <text evidence="2">The sequence shown here is derived from an EMBL/GenBank/DDBJ whole genome shotgun (WGS) entry which is preliminary data.</text>
</comment>
<evidence type="ECO:0000313" key="3">
    <source>
        <dbReference type="Proteomes" id="UP000053467"/>
    </source>
</evidence>
<feature type="domain" description="N-acetyltransferase" evidence="1">
    <location>
        <begin position="1"/>
        <end position="147"/>
    </location>
</feature>
<keyword evidence="2" id="KW-0808">Transferase</keyword>
<dbReference type="AlphaFoldDB" id="A0A101I429"/>
<protein>
    <submittedName>
        <fullName evidence="2">GCN5-related N-acetyltransferase</fullName>
    </submittedName>
</protein>
<evidence type="ECO:0000259" key="1">
    <source>
        <dbReference type="PROSITE" id="PS51186"/>
    </source>
</evidence>
<organism evidence="2 3">
    <name type="scientific">candidate division TA06 bacterium 34_109</name>
    <dbReference type="NCBI Taxonomy" id="1635277"/>
    <lineage>
        <taxon>Bacteria</taxon>
        <taxon>Bacteria division TA06</taxon>
    </lineage>
</organism>
<dbReference type="Pfam" id="PF00583">
    <property type="entry name" value="Acetyltransf_1"/>
    <property type="match status" value="1"/>
</dbReference>
<sequence length="147" mass="17428">MKIRKFTQKDKRVVSELYYNLHPVEEKGKKEKGLLIPVEKSKLKTILLVAEENARVVGFIWGNLIIYGFFRYGIVEELFVKKEFRNKGIGRSLVKEIMKQFKRLKVKVVFVTTEKENKEAIDLYKELGFKLDKAPWFYWNPKEGIPK</sequence>
<evidence type="ECO:0000313" key="2">
    <source>
        <dbReference type="EMBL" id="KUK88175.1"/>
    </source>
</evidence>
<dbReference type="Gene3D" id="3.40.630.30">
    <property type="match status" value="1"/>
</dbReference>
<dbReference type="CDD" id="cd04301">
    <property type="entry name" value="NAT_SF"/>
    <property type="match status" value="1"/>
</dbReference>
<dbReference type="PROSITE" id="PS51186">
    <property type="entry name" value="GNAT"/>
    <property type="match status" value="1"/>
</dbReference>
<dbReference type="PANTHER" id="PTHR43072">
    <property type="entry name" value="N-ACETYLTRANSFERASE"/>
    <property type="match status" value="1"/>
</dbReference>
<dbReference type="InterPro" id="IPR016181">
    <property type="entry name" value="Acyl_CoA_acyltransferase"/>
</dbReference>
<dbReference type="SUPFAM" id="SSF55729">
    <property type="entry name" value="Acyl-CoA N-acyltransferases (Nat)"/>
    <property type="match status" value="1"/>
</dbReference>
<reference evidence="3" key="1">
    <citation type="journal article" date="2015" name="MBio">
        <title>Genome-Resolved Metagenomic Analysis Reveals Roles for Candidate Phyla and Other Microbial Community Members in Biogeochemical Transformations in Oil Reservoirs.</title>
        <authorList>
            <person name="Hu P."/>
            <person name="Tom L."/>
            <person name="Singh A."/>
            <person name="Thomas B.C."/>
            <person name="Baker B.J."/>
            <person name="Piceno Y.M."/>
            <person name="Andersen G.L."/>
            <person name="Banfield J.F."/>
        </authorList>
    </citation>
    <scope>NUCLEOTIDE SEQUENCE [LARGE SCALE GENOMIC DNA]</scope>
</reference>
<accession>A0A101I429</accession>
<dbReference type="EMBL" id="LGGX01000001">
    <property type="protein sequence ID" value="KUK88175.1"/>
    <property type="molecule type" value="Genomic_DNA"/>
</dbReference>
<dbReference type="GO" id="GO:0016747">
    <property type="term" value="F:acyltransferase activity, transferring groups other than amino-acyl groups"/>
    <property type="evidence" value="ECO:0007669"/>
    <property type="project" value="InterPro"/>
</dbReference>
<dbReference type="InterPro" id="IPR000182">
    <property type="entry name" value="GNAT_dom"/>
</dbReference>
<gene>
    <name evidence="2" type="ORF">XE03_0181</name>
</gene>
<dbReference type="PANTHER" id="PTHR43072:SF60">
    <property type="entry name" value="L-2,4-DIAMINOBUTYRIC ACID ACETYLTRANSFERASE"/>
    <property type="match status" value="1"/>
</dbReference>
<dbReference type="Proteomes" id="UP000053467">
    <property type="component" value="Unassembled WGS sequence"/>
</dbReference>